<evidence type="ECO:0000256" key="3">
    <source>
        <dbReference type="ARBA" id="ARBA00002257"/>
    </source>
</evidence>
<name>A0A364NND5_9GAMM</name>
<dbReference type="InterPro" id="IPR040634">
    <property type="entry name" value="Arg_decarb_HB"/>
</dbReference>
<dbReference type="InterPro" id="IPR022644">
    <property type="entry name" value="De-COase2_N"/>
</dbReference>
<keyword evidence="6" id="KW-0479">Metal-binding</keyword>
<dbReference type="Pfam" id="PF17944">
    <property type="entry name" value="Arg_decarbox_C"/>
    <property type="match status" value="1"/>
</dbReference>
<keyword evidence="11" id="KW-0620">Polyamine biosynthesis</keyword>
<dbReference type="InterPro" id="IPR000183">
    <property type="entry name" value="Orn/DAP/Arg_de-COase"/>
</dbReference>
<evidence type="ECO:0000256" key="4">
    <source>
        <dbReference type="ARBA" id="ARBA00008357"/>
    </source>
</evidence>
<accession>A0A364NND5</accession>
<dbReference type="SUPFAM" id="SSF51419">
    <property type="entry name" value="PLP-binding barrel"/>
    <property type="match status" value="1"/>
</dbReference>
<dbReference type="EC" id="4.1.1.19" evidence="5 13"/>
<evidence type="ECO:0000256" key="1">
    <source>
        <dbReference type="ARBA" id="ARBA00001933"/>
    </source>
</evidence>
<evidence type="ECO:0000313" key="19">
    <source>
        <dbReference type="EMBL" id="RAU18554.1"/>
    </source>
</evidence>
<comment type="similarity">
    <text evidence="4">Belongs to the Orn/Lys/Arg decarboxylase class-II family. SpeA subfamily.</text>
</comment>
<dbReference type="NCBIfam" id="NF003763">
    <property type="entry name" value="PRK05354.1"/>
    <property type="match status" value="1"/>
</dbReference>
<dbReference type="Gene3D" id="2.40.37.10">
    <property type="entry name" value="Lyase, Ornithine Decarboxylase, Chain A, domain 1"/>
    <property type="match status" value="1"/>
</dbReference>
<evidence type="ECO:0000313" key="20">
    <source>
        <dbReference type="Proteomes" id="UP000250744"/>
    </source>
</evidence>
<evidence type="ECO:0000256" key="9">
    <source>
        <dbReference type="ARBA" id="ARBA00022898"/>
    </source>
</evidence>
<dbReference type="InterPro" id="IPR002985">
    <property type="entry name" value="Arg_decrbxlase"/>
</dbReference>
<feature type="domain" description="Orn/DAP/Arg decarboxylase 2 N-terminal" evidence="16">
    <location>
        <begin position="84"/>
        <end position="344"/>
    </location>
</feature>
<keyword evidence="8" id="KW-0460">Magnesium</keyword>
<dbReference type="InterPro" id="IPR029066">
    <property type="entry name" value="PLP-binding_barrel"/>
</dbReference>
<dbReference type="Gene3D" id="1.10.287.3440">
    <property type="match status" value="1"/>
</dbReference>
<dbReference type="PANTHER" id="PTHR43295">
    <property type="entry name" value="ARGININE DECARBOXYLASE"/>
    <property type="match status" value="1"/>
</dbReference>
<dbReference type="PIRSF" id="PIRSF001336">
    <property type="entry name" value="Arg_decrbxlase"/>
    <property type="match status" value="1"/>
</dbReference>
<evidence type="ECO:0000256" key="6">
    <source>
        <dbReference type="ARBA" id="ARBA00022723"/>
    </source>
</evidence>
<evidence type="ECO:0000256" key="8">
    <source>
        <dbReference type="ARBA" id="ARBA00022842"/>
    </source>
</evidence>
<evidence type="ECO:0000256" key="12">
    <source>
        <dbReference type="ARBA" id="ARBA00023239"/>
    </source>
</evidence>
<feature type="domain" description="Arginine decarboxylase helical bundle" evidence="17">
    <location>
        <begin position="372"/>
        <end position="453"/>
    </location>
</feature>
<dbReference type="AlphaFoldDB" id="A0A364NND5"/>
<dbReference type="CDD" id="cd06830">
    <property type="entry name" value="PLPDE_III_ADC"/>
    <property type="match status" value="1"/>
</dbReference>
<evidence type="ECO:0000256" key="15">
    <source>
        <dbReference type="PIRSR" id="PIRSR600183-50"/>
    </source>
</evidence>
<dbReference type="GO" id="GO:0033388">
    <property type="term" value="P:putrescine biosynthetic process from arginine"/>
    <property type="evidence" value="ECO:0007669"/>
    <property type="project" value="UniProtKB-ARBA"/>
</dbReference>
<comment type="function">
    <text evidence="3">Catalyzes the biosynthesis of agmatine from arginine.</text>
</comment>
<dbReference type="GO" id="GO:0008792">
    <property type="term" value="F:arginine decarboxylase activity"/>
    <property type="evidence" value="ECO:0007669"/>
    <property type="project" value="UniProtKB-UniRule"/>
</dbReference>
<sequence length="634" mass="70538">MSSWSANESLSLYNVKRWGAGYFSIAENGDVTVLDPSTGAEVSFAHIREITHEKGLELPILIRFPHILKDRVAQLVSSFARAIEYEDYQGQFTCVYPIKVNQQREVVEGIIAGQRQALKGYTGLEAGSKPELLAVLALAEPGYSTIVCNGYKDEDYIRLALMGEKLGHKVYIVLEKASELNDVLTIAKELEVSPRIGVRARLATVGKGNWQDSGGLKSKFGLSASEILKTIDILKDNQQTQAFQLLHFHLGSQIANIQDIQVGLREAACFYAQLRLMGLPVEVADVGGGLGIDYEGTASRSICSMNYTLDEYAKRVVQAFKEVSMEHGLPQPDIFSESGRAVTAHHAVLVTNVIGIECQEVNSIETPSAECHPLLTRINQNYLDAIDRERSLSEIYHDLISYNQDLNQAFTHGDLSLQDRAKGEQILKATALYLMKTLNPSRRPHREILDELNEQMADKLFANFSLFQSLPDVWGIGQVFPILPLRDLDKAPSRRGVIRDITCDSDGRIDHYVDGEGLETTLPYPPMEVANALLGFFLVGAYQEILGDLHNLFGDTDAANIIFDEEGNARVSVSQRGDTLAKVLQYVNFDPQRLLSALSQQVTQAQLGQETKTEFLQWLQRSLEDTTYLDQPKI</sequence>
<keyword evidence="12 19" id="KW-0456">Lyase</keyword>
<feature type="modified residue" description="N6-(pyridoxal phosphate)lysine" evidence="14">
    <location>
        <position position="99"/>
    </location>
</feature>
<dbReference type="Pfam" id="PF02784">
    <property type="entry name" value="Orn_Arg_deC_N"/>
    <property type="match status" value="1"/>
</dbReference>
<dbReference type="GO" id="GO:0008295">
    <property type="term" value="P:spermidine biosynthetic process"/>
    <property type="evidence" value="ECO:0007669"/>
    <property type="project" value="UniProtKB-UniRule"/>
</dbReference>
<evidence type="ECO:0000259" key="17">
    <source>
        <dbReference type="Pfam" id="PF17810"/>
    </source>
</evidence>
<comment type="cofactor">
    <cofactor evidence="2">
        <name>Mg(2+)</name>
        <dbReference type="ChEBI" id="CHEBI:18420"/>
    </cofactor>
</comment>
<dbReference type="OrthoDB" id="9802658at2"/>
<protein>
    <recommendedName>
        <fullName evidence="5 13">Arginine decarboxylase</fullName>
        <ecNumber evidence="5 13">4.1.1.19</ecNumber>
    </recommendedName>
</protein>
<organism evidence="19 20">
    <name type="scientific">Nitrincola tibetensis</name>
    <dbReference type="NCBI Taxonomy" id="2219697"/>
    <lineage>
        <taxon>Bacteria</taxon>
        <taxon>Pseudomonadati</taxon>
        <taxon>Pseudomonadota</taxon>
        <taxon>Gammaproteobacteria</taxon>
        <taxon>Oceanospirillales</taxon>
        <taxon>Oceanospirillaceae</taxon>
        <taxon>Nitrincola</taxon>
    </lineage>
</organism>
<dbReference type="EMBL" id="QKRX01000004">
    <property type="protein sequence ID" value="RAU18554.1"/>
    <property type="molecule type" value="Genomic_DNA"/>
</dbReference>
<evidence type="ECO:0000256" key="7">
    <source>
        <dbReference type="ARBA" id="ARBA00022793"/>
    </source>
</evidence>
<comment type="cofactor">
    <cofactor evidence="1 14">
        <name>pyridoxal 5'-phosphate</name>
        <dbReference type="ChEBI" id="CHEBI:597326"/>
    </cofactor>
</comment>
<reference evidence="19 20" key="1">
    <citation type="submission" date="2018-06" db="EMBL/GenBank/DDBJ databases">
        <title>Nitrincola tibetense sp. nov., isolated from Lake XuguoCo on Tibetan Plateau.</title>
        <authorList>
            <person name="Xing P."/>
        </authorList>
    </citation>
    <scope>NUCLEOTIDE SEQUENCE [LARGE SCALE GENOMIC DNA]</scope>
    <source>
        <strain evidence="20">xg18</strain>
    </source>
</reference>
<dbReference type="FunFam" id="3.20.20.10:FF:000001">
    <property type="entry name" value="Biosynthetic arginine decarboxylase"/>
    <property type="match status" value="1"/>
</dbReference>
<dbReference type="InterPro" id="IPR041128">
    <property type="entry name" value="Arg_decarbox_C"/>
</dbReference>
<keyword evidence="9 14" id="KW-0663">Pyridoxal phosphate</keyword>
<dbReference type="GO" id="GO:0006527">
    <property type="term" value="P:L-arginine catabolic process"/>
    <property type="evidence" value="ECO:0007669"/>
    <property type="project" value="InterPro"/>
</dbReference>
<dbReference type="PANTHER" id="PTHR43295:SF9">
    <property type="entry name" value="BIOSYNTHETIC ARGININE DECARBOXYLASE"/>
    <property type="match status" value="1"/>
</dbReference>
<proteinExistence type="inferred from homology"/>
<evidence type="ECO:0000259" key="18">
    <source>
        <dbReference type="Pfam" id="PF17944"/>
    </source>
</evidence>
<keyword evidence="7" id="KW-0210">Decarboxylase</keyword>
<dbReference type="Proteomes" id="UP000250744">
    <property type="component" value="Unassembled WGS sequence"/>
</dbReference>
<dbReference type="PRINTS" id="PR01179">
    <property type="entry name" value="ODADCRBXLASE"/>
</dbReference>
<comment type="caution">
    <text evidence="19">The sequence shown here is derived from an EMBL/GenBank/DDBJ whole genome shotgun (WGS) entry which is preliminary data.</text>
</comment>
<dbReference type="PRINTS" id="PR01180">
    <property type="entry name" value="ARGDCRBXLASE"/>
</dbReference>
<evidence type="ECO:0000256" key="11">
    <source>
        <dbReference type="ARBA" id="ARBA00023115"/>
    </source>
</evidence>
<evidence type="ECO:0000256" key="5">
    <source>
        <dbReference type="ARBA" id="ARBA00012426"/>
    </source>
</evidence>
<dbReference type="Gene3D" id="1.20.58.930">
    <property type="match status" value="1"/>
</dbReference>
<evidence type="ECO:0000256" key="10">
    <source>
        <dbReference type="ARBA" id="ARBA00023066"/>
    </source>
</evidence>
<evidence type="ECO:0000256" key="13">
    <source>
        <dbReference type="NCBIfam" id="TIGR01273"/>
    </source>
</evidence>
<evidence type="ECO:0000256" key="14">
    <source>
        <dbReference type="PIRSR" id="PIRSR001336-50"/>
    </source>
</evidence>
<dbReference type="InterPro" id="IPR009006">
    <property type="entry name" value="Ala_racemase/Decarboxylase_C"/>
</dbReference>
<keyword evidence="10" id="KW-0745">Spermidine biosynthesis</keyword>
<dbReference type="Gene3D" id="3.20.20.10">
    <property type="entry name" value="Alanine racemase"/>
    <property type="match status" value="1"/>
</dbReference>
<dbReference type="RefSeq" id="WP_112158659.1">
    <property type="nucleotide sequence ID" value="NZ_QKRX01000004.1"/>
</dbReference>
<evidence type="ECO:0000256" key="2">
    <source>
        <dbReference type="ARBA" id="ARBA00001946"/>
    </source>
</evidence>
<keyword evidence="20" id="KW-1185">Reference proteome</keyword>
<feature type="active site" description="Proton donor" evidence="15">
    <location>
        <position position="503"/>
    </location>
</feature>
<dbReference type="NCBIfam" id="TIGR01273">
    <property type="entry name" value="speA"/>
    <property type="match status" value="1"/>
</dbReference>
<evidence type="ECO:0000259" key="16">
    <source>
        <dbReference type="Pfam" id="PF02784"/>
    </source>
</evidence>
<dbReference type="Pfam" id="PF17810">
    <property type="entry name" value="Arg_decarb_HB"/>
    <property type="match status" value="1"/>
</dbReference>
<gene>
    <name evidence="19" type="ORF">DN062_07205</name>
</gene>
<dbReference type="GO" id="GO:0046872">
    <property type="term" value="F:metal ion binding"/>
    <property type="evidence" value="ECO:0007669"/>
    <property type="project" value="UniProtKB-KW"/>
</dbReference>
<feature type="domain" description="Arginine decarboxylase C-terminal helical" evidence="18">
    <location>
        <begin position="581"/>
        <end position="629"/>
    </location>
</feature>